<evidence type="ECO:0000313" key="2">
    <source>
        <dbReference type="EMBL" id="CAD8934670.1"/>
    </source>
</evidence>
<feature type="region of interest" description="Disordered" evidence="1">
    <location>
        <begin position="25"/>
        <end position="48"/>
    </location>
</feature>
<dbReference type="AlphaFoldDB" id="A0A7S1GJZ7"/>
<reference evidence="2" key="1">
    <citation type="submission" date="2021-01" db="EMBL/GenBank/DDBJ databases">
        <authorList>
            <person name="Corre E."/>
            <person name="Pelletier E."/>
            <person name="Niang G."/>
            <person name="Scheremetjew M."/>
            <person name="Finn R."/>
            <person name="Kale V."/>
            <person name="Holt S."/>
            <person name="Cochrane G."/>
            <person name="Meng A."/>
            <person name="Brown T."/>
            <person name="Cohen L."/>
        </authorList>
    </citation>
    <scope>NUCLEOTIDE SEQUENCE</scope>
    <source>
        <strain evidence="2">ECT3854</strain>
    </source>
</reference>
<sequence>MYREQMGTNGPPISTEKLVYLTRDSQEARTPAHNSRNRSVLSSSVNPKRTNHIKMMVARHLNHEFAAVEQPSASMDMRRRSNNIAINRSRHPDGNSHGASSNERMYDWATWKMYHRITSARKARTTVVPVEDGEVELKRQQELASVCDRTSQATPVLEDESESVSTLEEPIEGEVFQLDI</sequence>
<gene>
    <name evidence="2" type="ORF">CTEN0397_LOCUS5703</name>
</gene>
<dbReference type="EMBL" id="HBFW01008771">
    <property type="protein sequence ID" value="CAD8934670.1"/>
    <property type="molecule type" value="Transcribed_RNA"/>
</dbReference>
<organism evidence="2">
    <name type="scientific">Cyclophora tenuis</name>
    <name type="common">Marine diatom</name>
    <dbReference type="NCBI Taxonomy" id="216820"/>
    <lineage>
        <taxon>Eukaryota</taxon>
        <taxon>Sar</taxon>
        <taxon>Stramenopiles</taxon>
        <taxon>Ochrophyta</taxon>
        <taxon>Bacillariophyta</taxon>
        <taxon>Fragilariophyceae</taxon>
        <taxon>Fragilariophycidae</taxon>
        <taxon>Cyclophorales</taxon>
        <taxon>Cyclophoraceae</taxon>
        <taxon>Cyclophora</taxon>
    </lineage>
</organism>
<accession>A0A7S1GJZ7</accession>
<evidence type="ECO:0000256" key="1">
    <source>
        <dbReference type="SAM" id="MobiDB-lite"/>
    </source>
</evidence>
<name>A0A7S1GJZ7_CYCTE</name>
<protein>
    <submittedName>
        <fullName evidence="2">Uncharacterized protein</fullName>
    </submittedName>
</protein>
<feature type="compositionally biased region" description="Low complexity" evidence="1">
    <location>
        <begin position="37"/>
        <end position="46"/>
    </location>
</feature>
<proteinExistence type="predicted"/>